<keyword evidence="9 14" id="KW-0560">Oxidoreductase</keyword>
<dbReference type="Gene3D" id="1.20.1550.10">
    <property type="entry name" value="DsbB-like"/>
    <property type="match status" value="1"/>
</dbReference>
<dbReference type="GO" id="GO:0015035">
    <property type="term" value="F:protein-disulfide reductase activity"/>
    <property type="evidence" value="ECO:0007669"/>
    <property type="project" value="UniProtKB-UniRule"/>
</dbReference>
<keyword evidence="5" id="KW-0997">Cell inner membrane</keyword>
<evidence type="ECO:0000256" key="5">
    <source>
        <dbReference type="ARBA" id="ARBA00022519"/>
    </source>
</evidence>
<dbReference type="AlphaFoldDB" id="A0A5R9QG24"/>
<proteinExistence type="inferred from homology"/>
<dbReference type="GO" id="GO:0009055">
    <property type="term" value="F:electron transfer activity"/>
    <property type="evidence" value="ECO:0007669"/>
    <property type="project" value="UniProtKB-UniRule"/>
</dbReference>
<feature type="topological domain" description="Cytoplasmic" evidence="14">
    <location>
        <begin position="166"/>
        <end position="176"/>
    </location>
</feature>
<feature type="topological domain" description="Cytoplasmic" evidence="14">
    <location>
        <begin position="1"/>
        <end position="16"/>
    </location>
</feature>
<keyword evidence="8 14" id="KW-1133">Transmembrane helix</keyword>
<evidence type="ECO:0000256" key="13">
    <source>
        <dbReference type="ARBA" id="ARBA00023284"/>
    </source>
</evidence>
<evidence type="ECO:0000256" key="1">
    <source>
        <dbReference type="ARBA" id="ARBA00004429"/>
    </source>
</evidence>
<dbReference type="Pfam" id="PF02600">
    <property type="entry name" value="DsbB"/>
    <property type="match status" value="1"/>
</dbReference>
<evidence type="ECO:0000256" key="9">
    <source>
        <dbReference type="ARBA" id="ARBA00023002"/>
    </source>
</evidence>
<keyword evidence="11 14" id="KW-1015">Disulfide bond</keyword>
<keyword evidence="10 14" id="KW-0472">Membrane</keyword>
<dbReference type="SUPFAM" id="SSF158442">
    <property type="entry name" value="DsbB-like"/>
    <property type="match status" value="1"/>
</dbReference>
<keyword evidence="3 14" id="KW-0813">Transport</keyword>
<feature type="transmembrane region" description="Helical" evidence="15">
    <location>
        <begin position="74"/>
        <end position="95"/>
    </location>
</feature>
<keyword evidence="7 14" id="KW-0249">Electron transport</keyword>
<feature type="topological domain" description="Cytoplasmic" evidence="14">
    <location>
        <begin position="68"/>
        <end position="73"/>
    </location>
</feature>
<organism evidence="16 17">
    <name type="scientific">Stutzerimonas nosocomialis</name>
    <dbReference type="NCBI Taxonomy" id="1056496"/>
    <lineage>
        <taxon>Bacteria</taxon>
        <taxon>Pseudomonadati</taxon>
        <taxon>Pseudomonadota</taxon>
        <taxon>Gammaproteobacteria</taxon>
        <taxon>Pseudomonadales</taxon>
        <taxon>Pseudomonadaceae</taxon>
        <taxon>Stutzerimonas</taxon>
    </lineage>
</organism>
<sequence>MAISGGPQRFSGQRMLLILLGIVCLGLVAGALYFQEVMGQAPCPLCIVQRYLFLLIALVAFVGASFSSARVNRGAAFMALLIALVGVGVAARLVYVQGHPAAGCGIDVMQLWTDAIPLAQWMPTLFQATGMCGDVYDPILGLGMAQWSLTAFVAIAVAVAIGCWKARRRPRRSMFR</sequence>
<evidence type="ECO:0000256" key="7">
    <source>
        <dbReference type="ARBA" id="ARBA00022982"/>
    </source>
</evidence>
<feature type="transmembrane region" description="Helical" evidence="15">
    <location>
        <begin position="16"/>
        <end position="35"/>
    </location>
</feature>
<dbReference type="PANTHER" id="PTHR36570:SF3">
    <property type="entry name" value="DISULFIDE BOND FORMATION PROTEIN B"/>
    <property type="match status" value="1"/>
</dbReference>
<comment type="subcellular location">
    <subcellularLocation>
        <location evidence="1">Cell inner membrane</location>
        <topology evidence="1">Multi-pass membrane protein</topology>
    </subcellularLocation>
    <subcellularLocation>
        <location evidence="14">Cell membrane</location>
        <topology evidence="14">Multi-pass membrane protein</topology>
    </subcellularLocation>
</comment>
<keyword evidence="4 14" id="KW-1003">Cell membrane</keyword>
<dbReference type="GO" id="GO:0006457">
    <property type="term" value="P:protein folding"/>
    <property type="evidence" value="ECO:0007669"/>
    <property type="project" value="InterPro"/>
</dbReference>
<evidence type="ECO:0000256" key="11">
    <source>
        <dbReference type="ARBA" id="ARBA00023157"/>
    </source>
</evidence>
<name>A0A5R9QG24_9GAMM</name>
<feature type="topological domain" description="Periplasmic" evidence="14">
    <location>
        <begin position="34"/>
        <end position="51"/>
    </location>
</feature>
<keyword evidence="17" id="KW-1185">Reference proteome</keyword>
<evidence type="ECO:0000313" key="16">
    <source>
        <dbReference type="EMBL" id="TLX63908.1"/>
    </source>
</evidence>
<dbReference type="InterPro" id="IPR050183">
    <property type="entry name" value="DsbB"/>
</dbReference>
<feature type="transmembrane region" description="Helical" evidence="15">
    <location>
        <begin position="47"/>
        <end position="67"/>
    </location>
</feature>
<feature type="disulfide bond" description="Redox-active" evidence="14">
    <location>
        <begin position="43"/>
        <end position="46"/>
    </location>
</feature>
<comment type="function">
    <text evidence="14">Required for disulfide bond formation in some periplasmic proteins. Acts by oxidizing the DsbA protein.</text>
</comment>
<dbReference type="InterPro" id="IPR003752">
    <property type="entry name" value="DiS_bond_form_DsbB/BdbC"/>
</dbReference>
<gene>
    <name evidence="14" type="primary">dsbB</name>
    <name evidence="16" type="ORF">DN820_09375</name>
</gene>
<comment type="similarity">
    <text evidence="2 14">Belongs to the DsbB family.</text>
</comment>
<evidence type="ECO:0000256" key="10">
    <source>
        <dbReference type="ARBA" id="ARBA00023136"/>
    </source>
</evidence>
<evidence type="ECO:0000256" key="15">
    <source>
        <dbReference type="SAM" id="Phobius"/>
    </source>
</evidence>
<feature type="topological domain" description="Periplasmic" evidence="14">
    <location>
        <begin position="92"/>
        <end position="146"/>
    </location>
</feature>
<accession>A0A5R9QG24</accession>
<comment type="caution">
    <text evidence="16">The sequence shown here is derived from an EMBL/GenBank/DDBJ whole genome shotgun (WGS) entry which is preliminary data.</text>
</comment>
<keyword evidence="13 14" id="KW-0676">Redox-active center</keyword>
<dbReference type="EMBL" id="QLAG01000009">
    <property type="protein sequence ID" value="TLX63908.1"/>
    <property type="molecule type" value="Genomic_DNA"/>
</dbReference>
<keyword evidence="6 14" id="KW-0812">Transmembrane</keyword>
<reference evidence="16 17" key="1">
    <citation type="journal article" date="2017" name="Eur. J. Clin. Microbiol. Infect. Dis.">
        <title>Uncommonly isolated clinical Pseudomonas: identification and phylogenetic assignation.</title>
        <authorList>
            <person name="Mulet M."/>
            <person name="Gomila M."/>
            <person name="Ramirez A."/>
            <person name="Cardew S."/>
            <person name="Moore E.R."/>
            <person name="Lalucat J."/>
            <person name="Garcia-Valdes E."/>
        </authorList>
    </citation>
    <scope>NUCLEOTIDE SEQUENCE [LARGE SCALE GENOMIC DNA]</scope>
    <source>
        <strain evidence="16 17">SD129</strain>
    </source>
</reference>
<evidence type="ECO:0000256" key="12">
    <source>
        <dbReference type="ARBA" id="ARBA00023186"/>
    </source>
</evidence>
<feature type="transmembrane region" description="Helical" evidence="15">
    <location>
        <begin position="144"/>
        <end position="164"/>
    </location>
</feature>
<evidence type="ECO:0000256" key="4">
    <source>
        <dbReference type="ARBA" id="ARBA00022475"/>
    </source>
</evidence>
<evidence type="ECO:0000256" key="8">
    <source>
        <dbReference type="ARBA" id="ARBA00022989"/>
    </source>
</evidence>
<dbReference type="HAMAP" id="MF_00286">
    <property type="entry name" value="DsbB"/>
    <property type="match status" value="1"/>
</dbReference>
<comment type="caution">
    <text evidence="14">Lacks conserved residue(s) required for the propagation of feature annotation.</text>
</comment>
<evidence type="ECO:0000256" key="3">
    <source>
        <dbReference type="ARBA" id="ARBA00022448"/>
    </source>
</evidence>
<dbReference type="NCBIfam" id="NF002552">
    <property type="entry name" value="PRK02110.1"/>
    <property type="match status" value="1"/>
</dbReference>
<evidence type="ECO:0000313" key="17">
    <source>
        <dbReference type="Proteomes" id="UP000306753"/>
    </source>
</evidence>
<evidence type="ECO:0000256" key="6">
    <source>
        <dbReference type="ARBA" id="ARBA00022692"/>
    </source>
</evidence>
<keyword evidence="12 14" id="KW-0143">Chaperone</keyword>
<dbReference type="PANTHER" id="PTHR36570">
    <property type="entry name" value="DISULFIDE BOND FORMATION PROTEIN B"/>
    <property type="match status" value="1"/>
</dbReference>
<evidence type="ECO:0000256" key="14">
    <source>
        <dbReference type="HAMAP-Rule" id="MF_00286"/>
    </source>
</evidence>
<dbReference type="GO" id="GO:0005886">
    <property type="term" value="C:plasma membrane"/>
    <property type="evidence" value="ECO:0007669"/>
    <property type="project" value="UniProtKB-SubCell"/>
</dbReference>
<dbReference type="InterPro" id="IPR023380">
    <property type="entry name" value="DsbB-like_sf"/>
</dbReference>
<dbReference type="InterPro" id="IPR022920">
    <property type="entry name" value="Disulphide_bond_form_DsbB"/>
</dbReference>
<evidence type="ECO:0000256" key="2">
    <source>
        <dbReference type="ARBA" id="ARBA00008823"/>
    </source>
</evidence>
<dbReference type="Proteomes" id="UP000306753">
    <property type="component" value="Unassembled WGS sequence"/>
</dbReference>
<protein>
    <recommendedName>
        <fullName evidence="14">Disulfide bond formation protein B</fullName>
    </recommendedName>
    <alternativeName>
        <fullName evidence="14">Disulfide oxidoreductase</fullName>
    </alternativeName>
</protein>